<evidence type="ECO:0000313" key="4">
    <source>
        <dbReference type="EMBL" id="OXM15645.1"/>
    </source>
</evidence>
<feature type="region of interest" description="Disordered" evidence="2">
    <location>
        <begin position="46"/>
        <end position="78"/>
    </location>
</feature>
<proteinExistence type="predicted"/>
<dbReference type="Proteomes" id="UP000215145">
    <property type="component" value="Unassembled WGS sequence"/>
</dbReference>
<dbReference type="EMBL" id="NMUQ01000001">
    <property type="protein sequence ID" value="OXM15645.1"/>
    <property type="molecule type" value="Genomic_DNA"/>
</dbReference>
<keyword evidence="1" id="KW-0175">Coiled coil</keyword>
<feature type="coiled-coil region" evidence="1">
    <location>
        <begin position="89"/>
        <end position="123"/>
    </location>
</feature>
<feature type="chain" id="PRO_5039230309" description="N-terminal domain of peptidoglycan hydrolase CwlO-containing protein" evidence="3">
    <location>
        <begin position="28"/>
        <end position="404"/>
    </location>
</feature>
<accession>A0A229P136</accession>
<feature type="signal peptide" evidence="3">
    <location>
        <begin position="1"/>
        <end position="27"/>
    </location>
</feature>
<keyword evidence="3" id="KW-0732">Signal</keyword>
<evidence type="ECO:0008006" key="6">
    <source>
        <dbReference type="Google" id="ProtNLM"/>
    </source>
</evidence>
<comment type="caution">
    <text evidence="4">The sequence shown here is derived from an EMBL/GenBank/DDBJ whole genome shotgun (WGS) entry which is preliminary data.</text>
</comment>
<dbReference type="OrthoDB" id="2657928at2"/>
<organism evidence="4 5">
    <name type="scientific">Paenibacillus herberti</name>
    <dbReference type="NCBI Taxonomy" id="1619309"/>
    <lineage>
        <taxon>Bacteria</taxon>
        <taxon>Bacillati</taxon>
        <taxon>Bacillota</taxon>
        <taxon>Bacilli</taxon>
        <taxon>Bacillales</taxon>
        <taxon>Paenibacillaceae</taxon>
        <taxon>Paenibacillus</taxon>
    </lineage>
</organism>
<reference evidence="4 5" key="1">
    <citation type="submission" date="2017-07" db="EMBL/GenBank/DDBJ databases">
        <title>Paenibacillus herberti R33 genome sequencing and assembly.</title>
        <authorList>
            <person name="Su W."/>
        </authorList>
    </citation>
    <scope>NUCLEOTIDE SEQUENCE [LARGE SCALE GENOMIC DNA]</scope>
    <source>
        <strain evidence="4 5">R33</strain>
    </source>
</reference>
<evidence type="ECO:0000313" key="5">
    <source>
        <dbReference type="Proteomes" id="UP000215145"/>
    </source>
</evidence>
<name>A0A229P136_9BACL</name>
<protein>
    <recommendedName>
        <fullName evidence="6">N-terminal domain of peptidoglycan hydrolase CwlO-containing protein</fullName>
    </recommendedName>
</protein>
<gene>
    <name evidence="4" type="ORF">CGZ75_02625</name>
</gene>
<evidence type="ECO:0000256" key="2">
    <source>
        <dbReference type="SAM" id="MobiDB-lite"/>
    </source>
</evidence>
<evidence type="ECO:0000256" key="1">
    <source>
        <dbReference type="SAM" id="Coils"/>
    </source>
</evidence>
<evidence type="ECO:0000256" key="3">
    <source>
        <dbReference type="SAM" id="SignalP"/>
    </source>
</evidence>
<keyword evidence="5" id="KW-1185">Reference proteome</keyword>
<sequence>MPTTFPGRMLAALVSLLLLLPYPPGSPHNSATIGLAWAEPVGAGESAQVMETTQAAEPSEAGESAQSNVATDPAASDPDQQLLEKSLSILEINQELTRVQTRKDDLQKQLSSSREQLAEQELLLEKRKSRAGAALSDYFMGKQERTLGALFHTRSLSDLLRALDLIDLMARGDRQAITDYRSRAQQLRSGYAVLKKDQAALLQIEQTLLARRLRQQTLQSQLEEGIDGSSDPEQLRGQINELQQLWESEGRDKLRTYFRALSKAMNKLPDWLKDRPNYLKLDKSGYTLTLPDEALNQFLQEQDPSLAGFSFRFEQDKVVAAGSEDGLRVEASGKYEIVEEPKNGIRFRISELSFNGLKLPQETIDELEQSFNLGFYPGKIISFLKIDSVDVQNRKLVLIFKLSF</sequence>
<dbReference type="RefSeq" id="WP_089522738.1">
    <property type="nucleotide sequence ID" value="NZ_NMUQ01000001.1"/>
</dbReference>
<dbReference type="AlphaFoldDB" id="A0A229P136"/>
<dbReference type="Gene3D" id="6.10.250.3150">
    <property type="match status" value="1"/>
</dbReference>